<dbReference type="PANTHER" id="PTHR22091:SF1">
    <property type="entry name" value="COILED-COIL DOMAIN-CONTAINING PROTEIN 77"/>
    <property type="match status" value="1"/>
</dbReference>
<dbReference type="GeneTree" id="ENSGT00390000010251"/>
<protein>
    <submittedName>
        <fullName evidence="2">Uncharacterized protein</fullName>
    </submittedName>
</protein>
<organism evidence="2 3">
    <name type="scientific">Eptatretus burgeri</name>
    <name type="common">Inshore hagfish</name>
    <dbReference type="NCBI Taxonomy" id="7764"/>
    <lineage>
        <taxon>Eukaryota</taxon>
        <taxon>Metazoa</taxon>
        <taxon>Chordata</taxon>
        <taxon>Craniata</taxon>
        <taxon>Vertebrata</taxon>
        <taxon>Cyclostomata</taxon>
        <taxon>Myxini</taxon>
        <taxon>Myxiniformes</taxon>
        <taxon>Myxinidae</taxon>
        <taxon>Eptatretinae</taxon>
        <taxon>Eptatretus</taxon>
    </lineage>
</organism>
<dbReference type="Ensembl" id="ENSEBUT00000000314.1">
    <property type="protein sequence ID" value="ENSEBUP00000000025.1"/>
    <property type="gene ID" value="ENSEBUG00000000320.1"/>
</dbReference>
<dbReference type="AlphaFoldDB" id="A0A8C4PVS3"/>
<evidence type="ECO:0000313" key="2">
    <source>
        <dbReference type="Ensembl" id="ENSEBUP00000000025.1"/>
    </source>
</evidence>
<dbReference type="InterPro" id="IPR037696">
    <property type="entry name" value="CCDC77"/>
</dbReference>
<reference evidence="2" key="1">
    <citation type="submission" date="2025-08" db="UniProtKB">
        <authorList>
            <consortium name="Ensembl"/>
        </authorList>
    </citation>
    <scope>IDENTIFICATION</scope>
</reference>
<name>A0A8C4PVS3_EPTBU</name>
<accession>A0A8C4PVS3</accession>
<feature type="coiled-coil region" evidence="1">
    <location>
        <begin position="35"/>
        <end position="105"/>
    </location>
</feature>
<evidence type="ECO:0000256" key="1">
    <source>
        <dbReference type="SAM" id="Coils"/>
    </source>
</evidence>
<feature type="coiled-coil region" evidence="1">
    <location>
        <begin position="149"/>
        <end position="247"/>
    </location>
</feature>
<evidence type="ECO:0000313" key="3">
    <source>
        <dbReference type="Proteomes" id="UP000694388"/>
    </source>
</evidence>
<sequence length="271" mass="31480">MLFLGVCKSIPEASTPAHSKAESESGNDQILTLKVQALHAQLEEQMRNAHDLMQELSNDREIHVAEQHAERVRERAHIESLSDRLERTQTLLHESNADILRLKQEACTQERCWISEKDALLCKLDVLHEELNAQRMGGSRRPLNDDSSVLRFQQKLEQLKLNLGQARELASKYREQCIGLEEEVAHLHEERDVGKEVFKERLEKMSKRLELSTRRCAELEKRRAFEAEGFKSDIQLLQKRLLNMEKQIFKVCTNSWILERNCLKIGSSLLF</sequence>
<keyword evidence="3" id="KW-1185">Reference proteome</keyword>
<proteinExistence type="predicted"/>
<reference evidence="2" key="2">
    <citation type="submission" date="2025-09" db="UniProtKB">
        <authorList>
            <consortium name="Ensembl"/>
        </authorList>
    </citation>
    <scope>IDENTIFICATION</scope>
</reference>
<dbReference type="GO" id="GO:0005813">
    <property type="term" value="C:centrosome"/>
    <property type="evidence" value="ECO:0007669"/>
    <property type="project" value="TreeGrafter"/>
</dbReference>
<dbReference type="PANTHER" id="PTHR22091">
    <property type="entry name" value="COILED-COIL DOMAIN-CONTAINING PROTEIN 77"/>
    <property type="match status" value="1"/>
</dbReference>
<keyword evidence="1" id="KW-0175">Coiled coil</keyword>
<dbReference type="Proteomes" id="UP000694388">
    <property type="component" value="Unplaced"/>
</dbReference>
<dbReference type="OMA" id="WILERNC"/>